<reference evidence="2" key="2">
    <citation type="submission" date="2022-01" db="EMBL/GenBank/DDBJ databases">
        <authorList>
            <person name="Yamashiro T."/>
            <person name="Shiraishi A."/>
            <person name="Satake H."/>
            <person name="Nakayama K."/>
        </authorList>
    </citation>
    <scope>NUCLEOTIDE SEQUENCE</scope>
</reference>
<dbReference type="EMBL" id="BQNB010014064">
    <property type="protein sequence ID" value="GJT23544.1"/>
    <property type="molecule type" value="Genomic_DNA"/>
</dbReference>
<feature type="region of interest" description="Disordered" evidence="1">
    <location>
        <begin position="28"/>
        <end position="49"/>
    </location>
</feature>
<evidence type="ECO:0000313" key="2">
    <source>
        <dbReference type="EMBL" id="GJT23544.1"/>
    </source>
</evidence>
<feature type="compositionally biased region" description="Pro residues" evidence="1">
    <location>
        <begin position="39"/>
        <end position="49"/>
    </location>
</feature>
<dbReference type="Proteomes" id="UP001151760">
    <property type="component" value="Unassembled WGS sequence"/>
</dbReference>
<evidence type="ECO:0000256" key="1">
    <source>
        <dbReference type="SAM" id="MobiDB-lite"/>
    </source>
</evidence>
<accession>A0ABQ5CF92</accession>
<gene>
    <name evidence="2" type="ORF">Tco_0893481</name>
</gene>
<keyword evidence="3" id="KW-1185">Reference proteome</keyword>
<name>A0ABQ5CF92_9ASTR</name>
<organism evidence="2 3">
    <name type="scientific">Tanacetum coccineum</name>
    <dbReference type="NCBI Taxonomy" id="301880"/>
    <lineage>
        <taxon>Eukaryota</taxon>
        <taxon>Viridiplantae</taxon>
        <taxon>Streptophyta</taxon>
        <taxon>Embryophyta</taxon>
        <taxon>Tracheophyta</taxon>
        <taxon>Spermatophyta</taxon>
        <taxon>Magnoliopsida</taxon>
        <taxon>eudicotyledons</taxon>
        <taxon>Gunneridae</taxon>
        <taxon>Pentapetalae</taxon>
        <taxon>asterids</taxon>
        <taxon>campanulids</taxon>
        <taxon>Asterales</taxon>
        <taxon>Asteraceae</taxon>
        <taxon>Asteroideae</taxon>
        <taxon>Anthemideae</taxon>
        <taxon>Anthemidinae</taxon>
        <taxon>Tanacetum</taxon>
    </lineage>
</organism>
<protein>
    <submittedName>
        <fullName evidence="2">Uncharacterized protein</fullName>
    </submittedName>
</protein>
<reference evidence="2" key="1">
    <citation type="journal article" date="2022" name="Int. J. Mol. Sci.">
        <title>Draft Genome of Tanacetum Coccineum: Genomic Comparison of Closely Related Tanacetum-Family Plants.</title>
        <authorList>
            <person name="Yamashiro T."/>
            <person name="Shiraishi A."/>
            <person name="Nakayama K."/>
            <person name="Satake H."/>
        </authorList>
    </citation>
    <scope>NUCLEOTIDE SEQUENCE</scope>
</reference>
<sequence>MEIVQVDFDELTTMASEQSSSGLALHEMTPGTLSSGLVPQPPSLTPFVPPTRNDWDTLFQPLFNDYFNPPLCVDHPVPKVAASEPAISTGTPSSTSVEEDAPSPIAHMDNHPYVGNVGFIGLVDEVIKESLNTL</sequence>
<evidence type="ECO:0000313" key="3">
    <source>
        <dbReference type="Proteomes" id="UP001151760"/>
    </source>
</evidence>
<comment type="caution">
    <text evidence="2">The sequence shown here is derived from an EMBL/GenBank/DDBJ whole genome shotgun (WGS) entry which is preliminary data.</text>
</comment>
<proteinExistence type="predicted"/>